<sequence>MTGDAPEIDSQKTTVRLGRVELVTVTVRVPRAMLVLLGIGVSILILATAAPQLPANILHVPRDTPMSRVLTAAFPQGWAFFTRSPNADQYRVYRVSPGRPPRSLDLTPYSEPANAFGLDRTPRQQGAELQYLSTQMHDADWRPCRSDDECLRLPTKPVPVVNASRRQTYCGPVTVIAYNVTPWSDRHLGSSPWIDKRAVHLDIRCATS</sequence>
<dbReference type="NCBIfam" id="TIGR04034">
    <property type="entry name" value="export_SdpA"/>
    <property type="match status" value="1"/>
</dbReference>
<dbReference type="Pfam" id="PF17418">
    <property type="entry name" value="SdpA"/>
    <property type="match status" value="1"/>
</dbReference>
<feature type="transmembrane region" description="Helical" evidence="1">
    <location>
        <begin position="32"/>
        <end position="50"/>
    </location>
</feature>
<evidence type="ECO:0000313" key="3">
    <source>
        <dbReference type="Proteomes" id="UP001141629"/>
    </source>
</evidence>
<keyword evidence="1" id="KW-0472">Membrane</keyword>
<keyword evidence="1" id="KW-1133">Transmembrane helix</keyword>
<reference evidence="2" key="1">
    <citation type="submission" date="2020-07" db="EMBL/GenBank/DDBJ databases">
        <authorList>
            <person name="Pettersson B.M.F."/>
            <person name="Behra P.R.K."/>
            <person name="Ramesh M."/>
            <person name="Das S."/>
            <person name="Dasgupta S."/>
            <person name="Kirsebom L.A."/>
        </authorList>
    </citation>
    <scope>NUCLEOTIDE SEQUENCE</scope>
    <source>
        <strain evidence="2">DSM 44838</strain>
    </source>
</reference>
<keyword evidence="1" id="KW-0812">Transmembrane</keyword>
<gene>
    <name evidence="2" type="ORF">H7K45_28785</name>
</gene>
<reference evidence="2" key="2">
    <citation type="journal article" date="2022" name="BMC Genomics">
        <title>Comparative genome analysis of mycobacteria focusing on tRNA and non-coding RNA.</title>
        <authorList>
            <person name="Behra P.R.K."/>
            <person name="Pettersson B.M.F."/>
            <person name="Ramesh M."/>
            <person name="Das S."/>
            <person name="Dasgupta S."/>
            <person name="Kirsebom L.A."/>
        </authorList>
    </citation>
    <scope>NUCLEOTIDE SEQUENCE</scope>
    <source>
        <strain evidence="2">DSM 44838</strain>
    </source>
</reference>
<keyword evidence="3" id="KW-1185">Reference proteome</keyword>
<proteinExistence type="predicted"/>
<protein>
    <submittedName>
        <fullName evidence="2">SdpA family antimicrobial peptide system protein</fullName>
    </submittedName>
</protein>
<dbReference type="AlphaFoldDB" id="A0A9X2Z9E3"/>
<dbReference type="InterPro" id="IPR023902">
    <property type="entry name" value="Sporulation_SdpA"/>
</dbReference>
<dbReference type="Proteomes" id="UP001141629">
    <property type="component" value="Unassembled WGS sequence"/>
</dbReference>
<accession>A0A9X2Z9E3</accession>
<organism evidence="2 3">
    <name type="scientific">Mycobacterium yunnanensis</name>
    <dbReference type="NCBI Taxonomy" id="368477"/>
    <lineage>
        <taxon>Bacteria</taxon>
        <taxon>Bacillati</taxon>
        <taxon>Actinomycetota</taxon>
        <taxon>Actinomycetes</taxon>
        <taxon>Mycobacteriales</taxon>
        <taxon>Mycobacteriaceae</taxon>
        <taxon>Mycobacterium</taxon>
    </lineage>
</organism>
<dbReference type="EMBL" id="JACKVK010000015">
    <property type="protein sequence ID" value="MCV7424546.1"/>
    <property type="molecule type" value="Genomic_DNA"/>
</dbReference>
<evidence type="ECO:0000256" key="1">
    <source>
        <dbReference type="SAM" id="Phobius"/>
    </source>
</evidence>
<name>A0A9X2Z9E3_9MYCO</name>
<comment type="caution">
    <text evidence="2">The sequence shown here is derived from an EMBL/GenBank/DDBJ whole genome shotgun (WGS) entry which is preliminary data.</text>
</comment>
<evidence type="ECO:0000313" key="2">
    <source>
        <dbReference type="EMBL" id="MCV7424546.1"/>
    </source>
</evidence>